<keyword evidence="1" id="KW-0732">Signal</keyword>
<dbReference type="InterPro" id="IPR036278">
    <property type="entry name" value="Sialidase_sf"/>
</dbReference>
<dbReference type="Proteomes" id="UP000468388">
    <property type="component" value="Unassembled WGS sequence"/>
</dbReference>
<feature type="chain" id="PRO_5026703897" evidence="1">
    <location>
        <begin position="23"/>
        <end position="336"/>
    </location>
</feature>
<dbReference type="RefSeq" id="WP_157302614.1">
    <property type="nucleotide sequence ID" value="NZ_BAAAZB010000001.1"/>
</dbReference>
<protein>
    <submittedName>
        <fullName evidence="2">Oxidoreductase</fullName>
    </submittedName>
</protein>
<gene>
    <name evidence="2" type="ORF">GO495_24580</name>
</gene>
<name>A0A6N8JEV9_9BACT</name>
<accession>A0A6N8JEV9</accession>
<comment type="caution">
    <text evidence="2">The sequence shown here is derived from an EMBL/GenBank/DDBJ whole genome shotgun (WGS) entry which is preliminary data.</text>
</comment>
<evidence type="ECO:0000256" key="1">
    <source>
        <dbReference type="SAM" id="SignalP"/>
    </source>
</evidence>
<dbReference type="PANTHER" id="PTHR47199:SF2">
    <property type="entry name" value="PHOTOSYSTEM II STABILITY_ASSEMBLY FACTOR HCF136, CHLOROPLASTIC"/>
    <property type="match status" value="1"/>
</dbReference>
<evidence type="ECO:0000313" key="2">
    <source>
        <dbReference type="EMBL" id="MVT43793.1"/>
    </source>
</evidence>
<dbReference type="OrthoDB" id="9813892at2"/>
<feature type="signal peptide" evidence="1">
    <location>
        <begin position="1"/>
        <end position="22"/>
    </location>
</feature>
<dbReference type="PANTHER" id="PTHR47199">
    <property type="entry name" value="PHOTOSYSTEM II STABILITY/ASSEMBLY FACTOR HCF136, CHLOROPLASTIC"/>
    <property type="match status" value="1"/>
</dbReference>
<keyword evidence="3" id="KW-1185">Reference proteome</keyword>
<dbReference type="EMBL" id="WRXO01000009">
    <property type="protein sequence ID" value="MVT43793.1"/>
    <property type="molecule type" value="Genomic_DNA"/>
</dbReference>
<dbReference type="Gene3D" id="2.130.10.10">
    <property type="entry name" value="YVTN repeat-like/Quinoprotein amine dehydrogenase"/>
    <property type="match status" value="1"/>
</dbReference>
<evidence type="ECO:0000313" key="3">
    <source>
        <dbReference type="Proteomes" id="UP000468388"/>
    </source>
</evidence>
<dbReference type="SUPFAM" id="SSF50939">
    <property type="entry name" value="Sialidases"/>
    <property type="match status" value="1"/>
</dbReference>
<dbReference type="AlphaFoldDB" id="A0A6N8JEV9"/>
<proteinExistence type="predicted"/>
<dbReference type="InterPro" id="IPR015943">
    <property type="entry name" value="WD40/YVTN_repeat-like_dom_sf"/>
</dbReference>
<reference evidence="2 3" key="1">
    <citation type="submission" date="2019-12" db="EMBL/GenBank/DDBJ databases">
        <title>The draft genomic sequence of strain Chitinophaga oryziterrae JCM 16595.</title>
        <authorList>
            <person name="Zhang X."/>
        </authorList>
    </citation>
    <scope>NUCLEOTIDE SEQUENCE [LARGE SCALE GENOMIC DNA]</scope>
    <source>
        <strain evidence="2 3">JCM 16595</strain>
    </source>
</reference>
<sequence length="336" mass="36621">MYKRNYLFFTVAFFLFITPAIAQNTYSIHMLENPPIKSIRGMSVVNDSTVWVSGTEGKAGVTKNGGKDWKWISVPGYDTLDWRTIFAFSSERALLLNAGEPASIVLTTNGGKTWQTVYHNDTKGIFFDGMTFKNAKEGMAIGDPLNGKFTIITTHDGGLSWQQAKQQPVAKEGEAIFAASNSSITTLRDGTACFVTGGTVSRFFKGDKPVSWPMIQGRSGTGAFSVAFYNQLKGIAVGGDYMNDTLTTDNCLLTADGGLHWQKPLLPPRGYRSCVKYITPEILIATGTSGTDLSEDGGRHWKMISEIGFNVITTYNGKVWLAGRGRIAEAVTTGKK</sequence>
<organism evidence="2 3">
    <name type="scientific">Chitinophaga oryziterrae</name>
    <dbReference type="NCBI Taxonomy" id="1031224"/>
    <lineage>
        <taxon>Bacteria</taxon>
        <taxon>Pseudomonadati</taxon>
        <taxon>Bacteroidota</taxon>
        <taxon>Chitinophagia</taxon>
        <taxon>Chitinophagales</taxon>
        <taxon>Chitinophagaceae</taxon>
        <taxon>Chitinophaga</taxon>
    </lineage>
</organism>